<feature type="region of interest" description="Disordered" evidence="1">
    <location>
        <begin position="1"/>
        <end position="45"/>
    </location>
</feature>
<dbReference type="Proteomes" id="UP000176998">
    <property type="component" value="Unassembled WGS sequence"/>
</dbReference>
<accession>A0A1G4B5B1</accession>
<feature type="region of interest" description="Disordered" evidence="1">
    <location>
        <begin position="169"/>
        <end position="212"/>
    </location>
</feature>
<dbReference type="EMBL" id="MJBS01000069">
    <property type="protein sequence ID" value="OHE96485.1"/>
    <property type="molecule type" value="Genomic_DNA"/>
</dbReference>
<keyword evidence="3" id="KW-1185">Reference proteome</keyword>
<evidence type="ECO:0000313" key="2">
    <source>
        <dbReference type="EMBL" id="OHE96485.1"/>
    </source>
</evidence>
<feature type="region of interest" description="Disordered" evidence="1">
    <location>
        <begin position="57"/>
        <end position="91"/>
    </location>
</feature>
<proteinExistence type="predicted"/>
<gene>
    <name evidence="2" type="ORF">CORC01_08248</name>
</gene>
<reference evidence="2 3" key="1">
    <citation type="submission" date="2016-09" db="EMBL/GenBank/DDBJ databases">
        <authorList>
            <person name="Capua I."/>
            <person name="De Benedictis P."/>
            <person name="Joannis T."/>
            <person name="Lombin L.H."/>
            <person name="Cattoli G."/>
        </authorList>
    </citation>
    <scope>NUCLEOTIDE SEQUENCE [LARGE SCALE GENOMIC DNA]</scope>
    <source>
        <strain evidence="2 3">IMI 309357</strain>
    </source>
</reference>
<feature type="compositionally biased region" description="Basic residues" evidence="1">
    <location>
        <begin position="68"/>
        <end position="81"/>
    </location>
</feature>
<dbReference type="GeneID" id="34561391"/>
<evidence type="ECO:0000256" key="1">
    <source>
        <dbReference type="SAM" id="MobiDB-lite"/>
    </source>
</evidence>
<dbReference type="AlphaFoldDB" id="A0A1G4B5B1"/>
<organism evidence="2 3">
    <name type="scientific">Colletotrichum orchidophilum</name>
    <dbReference type="NCBI Taxonomy" id="1209926"/>
    <lineage>
        <taxon>Eukaryota</taxon>
        <taxon>Fungi</taxon>
        <taxon>Dikarya</taxon>
        <taxon>Ascomycota</taxon>
        <taxon>Pezizomycotina</taxon>
        <taxon>Sordariomycetes</taxon>
        <taxon>Hypocreomycetidae</taxon>
        <taxon>Glomerellales</taxon>
        <taxon>Glomerellaceae</taxon>
        <taxon>Colletotrichum</taxon>
    </lineage>
</organism>
<sequence length="284" mass="31227">MIPSRLFTPLKRQLSQTSPRTTPTRDPINTPSQARLLSSTSSIQAKVNHPDIDTFIRYSLRDGPPHTPRPKPHPRPHHRRPGTTPPANNTHPELALLVPWKQPSVAVGEAAAASAAKTHLANARIATDHLRRRRLLQSQQQQQLPFSKHVGGMRTIAADMANRLKTLTEFARLSRPSRESRGSDDGGGGGNSDTRPCQGDDEVLLSKPDPEMDRKPPAAYWIAFMSVGVLLQCLWDPFVSSNSSQGPRGMGEDAARSGGTRNVLEEEPEDKDDELQKLQYLAAA</sequence>
<evidence type="ECO:0000313" key="3">
    <source>
        <dbReference type="Proteomes" id="UP000176998"/>
    </source>
</evidence>
<feature type="region of interest" description="Disordered" evidence="1">
    <location>
        <begin position="241"/>
        <end position="284"/>
    </location>
</feature>
<name>A0A1G4B5B1_9PEZI</name>
<protein>
    <submittedName>
        <fullName evidence="2">Uncharacterized protein</fullName>
    </submittedName>
</protein>
<comment type="caution">
    <text evidence="2">The sequence shown here is derived from an EMBL/GenBank/DDBJ whole genome shotgun (WGS) entry which is preliminary data.</text>
</comment>
<dbReference type="RefSeq" id="XP_022473642.1">
    <property type="nucleotide sequence ID" value="XM_022619881.1"/>
</dbReference>
<feature type="compositionally biased region" description="Polar residues" evidence="1">
    <location>
        <begin position="13"/>
        <end position="45"/>
    </location>
</feature>